<dbReference type="PROSITE" id="PS51257">
    <property type="entry name" value="PROKAR_LIPOPROTEIN"/>
    <property type="match status" value="1"/>
</dbReference>
<evidence type="ECO:0000259" key="1">
    <source>
        <dbReference type="Pfam" id="PF02469"/>
    </source>
</evidence>
<reference evidence="2 3" key="1">
    <citation type="submission" date="2019-02" db="EMBL/GenBank/DDBJ databases">
        <title>Pedobacter sp. RP-3-8 sp. nov., isolated from Arctic soil.</title>
        <authorList>
            <person name="Dahal R.H."/>
        </authorList>
    </citation>
    <scope>NUCLEOTIDE SEQUENCE [LARGE SCALE GENOMIC DNA]</scope>
    <source>
        <strain evidence="2 3">RP-3-8</strain>
    </source>
</reference>
<dbReference type="OrthoDB" id="654858at2"/>
<feature type="domain" description="FAS1" evidence="1">
    <location>
        <begin position="60"/>
        <end position="204"/>
    </location>
</feature>
<dbReference type="SUPFAM" id="SSF49785">
    <property type="entry name" value="Galactose-binding domain-like"/>
    <property type="match status" value="1"/>
</dbReference>
<proteinExistence type="predicted"/>
<dbReference type="Gene3D" id="2.30.180.10">
    <property type="entry name" value="FAS1 domain"/>
    <property type="match status" value="1"/>
</dbReference>
<name>A0A4R0NGD5_9SPHI</name>
<dbReference type="InterPro" id="IPR008979">
    <property type="entry name" value="Galactose-bd-like_sf"/>
</dbReference>
<evidence type="ECO:0000313" key="3">
    <source>
        <dbReference type="Proteomes" id="UP000291117"/>
    </source>
</evidence>
<gene>
    <name evidence="2" type="ORF">EZ444_02130</name>
</gene>
<organism evidence="2 3">
    <name type="scientific">Pedobacter hiemivivus</name>
    <dbReference type="NCBI Taxonomy" id="2530454"/>
    <lineage>
        <taxon>Bacteria</taxon>
        <taxon>Pseudomonadati</taxon>
        <taxon>Bacteroidota</taxon>
        <taxon>Sphingobacteriia</taxon>
        <taxon>Sphingobacteriales</taxon>
        <taxon>Sphingobacteriaceae</taxon>
        <taxon>Pedobacter</taxon>
    </lineage>
</organism>
<dbReference type="SUPFAM" id="SSF82153">
    <property type="entry name" value="FAS1 domain"/>
    <property type="match status" value="1"/>
</dbReference>
<dbReference type="EMBL" id="SJSM01000001">
    <property type="protein sequence ID" value="TCC99495.1"/>
    <property type="molecule type" value="Genomic_DNA"/>
</dbReference>
<dbReference type="InterPro" id="IPR000782">
    <property type="entry name" value="FAS1_domain"/>
</dbReference>
<dbReference type="Proteomes" id="UP000291117">
    <property type="component" value="Unassembled WGS sequence"/>
</dbReference>
<evidence type="ECO:0000313" key="2">
    <source>
        <dbReference type="EMBL" id="TCC99495.1"/>
    </source>
</evidence>
<sequence>MKKLNLFNYLGCVLLGSIVFFGCDKTDKGDYDYTNPKAPFKGNTYEFLKSKPGIFDSVLVVIDRLGLKDVLEKEHITLFAPTNQSFVLALNKLNNGKTISSPGYVSLSKYRVNNLDSLMCRYMIAGLNLSDSMTLTDGKTMKSYKYNYPMNGKRNISRSEGYQNGGASLITFSDTRRSSFKASWLGTVANSIDIRTTNGIVHILEPGHLFGYNDFYKPIRSPFKGLPFEFPSVINAKAVLEAEDFDKGGEGVAYHATVFPSKNYRPTEGFRLENHGASTAPLSAGYSFPSTWDLQDGTSGDWVIYTINVSEEGDYEIMTRYRNRAGINSDFSLVRYNLSFDFIESSSIAIVKRDSYPVWSGSIVNVHLKKGIHSMRFLWEVTPLELDAFLVKRIN</sequence>
<dbReference type="InterPro" id="IPR036378">
    <property type="entry name" value="FAS1_dom_sf"/>
</dbReference>
<dbReference type="Gene3D" id="2.60.120.260">
    <property type="entry name" value="Galactose-binding domain-like"/>
    <property type="match status" value="1"/>
</dbReference>
<protein>
    <recommendedName>
        <fullName evidence="1">FAS1 domain-containing protein</fullName>
    </recommendedName>
</protein>
<comment type="caution">
    <text evidence="2">The sequence shown here is derived from an EMBL/GenBank/DDBJ whole genome shotgun (WGS) entry which is preliminary data.</text>
</comment>
<dbReference type="RefSeq" id="WP_131606757.1">
    <property type="nucleotide sequence ID" value="NZ_SJSM01000001.1"/>
</dbReference>
<dbReference type="AlphaFoldDB" id="A0A4R0NGD5"/>
<accession>A0A4R0NGD5</accession>
<keyword evidence="3" id="KW-1185">Reference proteome</keyword>
<dbReference type="Pfam" id="PF02469">
    <property type="entry name" value="Fasciclin"/>
    <property type="match status" value="1"/>
</dbReference>